<keyword evidence="7" id="KW-1185">Reference proteome</keyword>
<organism evidence="6 7">
    <name type="scientific">Evansella vedderi</name>
    <dbReference type="NCBI Taxonomy" id="38282"/>
    <lineage>
        <taxon>Bacteria</taxon>
        <taxon>Bacillati</taxon>
        <taxon>Bacillota</taxon>
        <taxon>Bacilli</taxon>
        <taxon>Bacillales</taxon>
        <taxon>Bacillaceae</taxon>
        <taxon>Evansella</taxon>
    </lineage>
</organism>
<dbReference type="Gene3D" id="3.20.10.10">
    <property type="entry name" value="D-amino Acid Aminotransferase, subunit A, domain 2"/>
    <property type="match status" value="1"/>
</dbReference>
<keyword evidence="6" id="KW-0456">Lyase</keyword>
<evidence type="ECO:0000256" key="3">
    <source>
        <dbReference type="ARBA" id="ARBA00022898"/>
    </source>
</evidence>
<dbReference type="InterPro" id="IPR018300">
    <property type="entry name" value="Aminotrans_IV_CS"/>
</dbReference>
<comment type="similarity">
    <text evidence="2 4">Belongs to the class-IV pyridoxal-phosphate-dependent aminotransferase family.</text>
</comment>
<dbReference type="InterPro" id="IPR001544">
    <property type="entry name" value="Aminotrans_IV"/>
</dbReference>
<dbReference type="PANTHER" id="PTHR42743:SF11">
    <property type="entry name" value="AMINODEOXYCHORISMATE LYASE"/>
    <property type="match status" value="1"/>
</dbReference>
<protein>
    <submittedName>
        <fullName evidence="6">4-amino-4-deoxychorismate lyase</fullName>
        <ecNumber evidence="6">4.1.3.38</ecNumber>
    </submittedName>
</protein>
<dbReference type="Pfam" id="PF01063">
    <property type="entry name" value="Aminotran_4"/>
    <property type="match status" value="1"/>
</dbReference>
<dbReference type="InterPro" id="IPR036038">
    <property type="entry name" value="Aminotransferase-like"/>
</dbReference>
<dbReference type="Proteomes" id="UP001230005">
    <property type="component" value="Unassembled WGS sequence"/>
</dbReference>
<dbReference type="Gene3D" id="3.30.470.10">
    <property type="match status" value="1"/>
</dbReference>
<dbReference type="CDD" id="cd00449">
    <property type="entry name" value="PLPDE_IV"/>
    <property type="match status" value="1"/>
</dbReference>
<proteinExistence type="inferred from homology"/>
<dbReference type="GO" id="GO:0008696">
    <property type="term" value="F:4-amino-4-deoxychorismate lyase activity"/>
    <property type="evidence" value="ECO:0007669"/>
    <property type="project" value="UniProtKB-EC"/>
</dbReference>
<dbReference type="EC" id="4.1.3.38" evidence="6"/>
<comment type="cofactor">
    <cofactor evidence="1 5">
        <name>pyridoxal 5'-phosphate</name>
        <dbReference type="ChEBI" id="CHEBI:597326"/>
    </cofactor>
</comment>
<dbReference type="RefSeq" id="WP_307332319.1">
    <property type="nucleotide sequence ID" value="NZ_JAUSUG010000036.1"/>
</dbReference>
<sequence length="285" mass="32736">MYLFLNGSIKHQHEAAISPLDHGYLYGLGLFETFRTYHGHPFLLDDHFSRLYESAEIMGIQVPPYNRKETVGIIQELLEVNEIEDGYFRWNLSAGERGIGLSTENYTEPNTIVFVKPLPDSRSSEKNGIFLKQRRNTPEGSVRFKSHHYLNNILAKREVGMEPNVEGIFLTEGGFISEGIVSNIFWWKRDTLYTPSIQTAALNGITRQFIIALAPRLGMNVEEGCYLPHHLRDAEEVFVTNSIQELVPLKNINDYSYKGKKGNIYSLLHKHYKQKTGSLWSRIEL</sequence>
<dbReference type="InterPro" id="IPR043131">
    <property type="entry name" value="BCAT-like_N"/>
</dbReference>
<evidence type="ECO:0000256" key="5">
    <source>
        <dbReference type="RuleBase" id="RU004516"/>
    </source>
</evidence>
<evidence type="ECO:0000313" key="6">
    <source>
        <dbReference type="EMBL" id="MDQ0257886.1"/>
    </source>
</evidence>
<dbReference type="NCBIfam" id="NF005800">
    <property type="entry name" value="PRK07650.1"/>
    <property type="match status" value="1"/>
</dbReference>
<dbReference type="PANTHER" id="PTHR42743">
    <property type="entry name" value="AMINO-ACID AMINOTRANSFERASE"/>
    <property type="match status" value="1"/>
</dbReference>
<comment type="caution">
    <text evidence="6">The sequence shown here is derived from an EMBL/GenBank/DDBJ whole genome shotgun (WGS) entry which is preliminary data.</text>
</comment>
<accession>A0ABU0A321</accession>
<gene>
    <name evidence="6" type="ORF">J2S74_005349</name>
</gene>
<name>A0ABU0A321_9BACI</name>
<dbReference type="SUPFAM" id="SSF56752">
    <property type="entry name" value="D-aminoacid aminotransferase-like PLP-dependent enzymes"/>
    <property type="match status" value="1"/>
</dbReference>
<dbReference type="InterPro" id="IPR050571">
    <property type="entry name" value="Class-IV_PLP-Dep_Aminotrnsfr"/>
</dbReference>
<evidence type="ECO:0000256" key="4">
    <source>
        <dbReference type="RuleBase" id="RU004106"/>
    </source>
</evidence>
<reference evidence="6 7" key="1">
    <citation type="submission" date="2023-07" db="EMBL/GenBank/DDBJ databases">
        <title>Genomic Encyclopedia of Type Strains, Phase IV (KMG-IV): sequencing the most valuable type-strain genomes for metagenomic binning, comparative biology and taxonomic classification.</title>
        <authorList>
            <person name="Goeker M."/>
        </authorList>
    </citation>
    <scope>NUCLEOTIDE SEQUENCE [LARGE SCALE GENOMIC DNA]</scope>
    <source>
        <strain evidence="6 7">DSM 9768</strain>
    </source>
</reference>
<keyword evidence="3 5" id="KW-0663">Pyridoxal phosphate</keyword>
<dbReference type="InterPro" id="IPR043132">
    <property type="entry name" value="BCAT-like_C"/>
</dbReference>
<evidence type="ECO:0000313" key="7">
    <source>
        <dbReference type="Proteomes" id="UP001230005"/>
    </source>
</evidence>
<evidence type="ECO:0000256" key="1">
    <source>
        <dbReference type="ARBA" id="ARBA00001933"/>
    </source>
</evidence>
<dbReference type="EMBL" id="JAUSUG010000036">
    <property type="protein sequence ID" value="MDQ0257886.1"/>
    <property type="molecule type" value="Genomic_DNA"/>
</dbReference>
<dbReference type="PROSITE" id="PS00770">
    <property type="entry name" value="AA_TRANSFER_CLASS_4"/>
    <property type="match status" value="1"/>
</dbReference>
<evidence type="ECO:0000256" key="2">
    <source>
        <dbReference type="ARBA" id="ARBA00009320"/>
    </source>
</evidence>